<accession>A0A0R1ZY50</accession>
<dbReference type="GO" id="GO:0005886">
    <property type="term" value="C:plasma membrane"/>
    <property type="evidence" value="ECO:0007669"/>
    <property type="project" value="TreeGrafter"/>
</dbReference>
<dbReference type="EMBL" id="AYYO01000010">
    <property type="protein sequence ID" value="KRM56035.1"/>
    <property type="molecule type" value="Genomic_DNA"/>
</dbReference>
<keyword evidence="5" id="KW-0378">Hydrolase</keyword>
<organism evidence="10 11">
    <name type="scientific">Lacticaseibacillus sharpeae JCM 1186 = DSM 20505</name>
    <dbReference type="NCBI Taxonomy" id="1291052"/>
    <lineage>
        <taxon>Bacteria</taxon>
        <taxon>Bacillati</taxon>
        <taxon>Bacillota</taxon>
        <taxon>Bacilli</taxon>
        <taxon>Lactobacillales</taxon>
        <taxon>Lactobacillaceae</taxon>
        <taxon>Lacticaseibacillus</taxon>
    </lineage>
</organism>
<evidence type="ECO:0000256" key="7">
    <source>
        <dbReference type="ARBA" id="ARBA00023049"/>
    </source>
</evidence>
<dbReference type="RefSeq" id="WP_054676190.1">
    <property type="nucleotide sequence ID" value="NZ_AYYO01000010.1"/>
</dbReference>
<dbReference type="InterPro" id="IPR018497">
    <property type="entry name" value="Peptidase_M13_C"/>
</dbReference>
<comment type="cofactor">
    <cofactor evidence="1">
        <name>Zn(2+)</name>
        <dbReference type="ChEBI" id="CHEBI:29105"/>
    </cofactor>
</comment>
<evidence type="ECO:0000256" key="2">
    <source>
        <dbReference type="ARBA" id="ARBA00007357"/>
    </source>
</evidence>
<dbReference type="PRINTS" id="PR00786">
    <property type="entry name" value="NEPRILYSIN"/>
</dbReference>
<dbReference type="Gene3D" id="1.10.1380.10">
    <property type="entry name" value="Neutral endopeptidase , domain2"/>
    <property type="match status" value="1"/>
</dbReference>
<evidence type="ECO:0000256" key="3">
    <source>
        <dbReference type="ARBA" id="ARBA00022670"/>
    </source>
</evidence>
<dbReference type="STRING" id="1291052.FC18_GL000821"/>
<sequence length="634" mass="70053">MADTQPRVQDDLYAAVNGEWAATAVIPDDKVATGGFQDLADDVEKTLMADFEAFAAGTKQSDSDDLNEAITLYKQATDFAKRDADGIQPALDRLQELQAITTIDEFNAHAGQLATNGFPMPVSVDVDADMKDTSHNSVVISGPSTILPDTTYYAKDNEQGPKLLAKWRETAAVVLAKTDLSAADQNAYLDGALAFDAAVAKRVKSSEEWADYPACYNPISVTEAAKKTDSFDLINFLNETMPALPEQVIAYDPRFLDEAATLFNADTFADYKAWAYVKDLLSDTPFLSDELRIAGGAFNRALRGLPAAPAKEKGAYRLTNTFFSEPIGVYYGRTYFGEAAKTDVIKMVERMIATYKDRLQKNAWLSKETSEKAIVKLDKMVLKMGYPDKVDAMYAAFKVDPSATLLANAAGIAAARKKWQFAKLTKPVDRSEWAMPGHLVNACYDPSRNDITFPAAILQAPFYSLKQTPSENFGGIGAVIAHEISHGFDNNGAQFDEYGNLKKWWQDADYKKFNELTQDMIAEFDGIDYAGGKVNGKLIVSENIADAGGISAALTTAKQEDDVDLHAFFTNWARIWRMKERPEYAQLLLATDVHAPGYLRANIQPRNLDDWYSTFDVQEGDGMYLAPDKRITIW</sequence>
<dbReference type="GO" id="GO:0016485">
    <property type="term" value="P:protein processing"/>
    <property type="evidence" value="ECO:0007669"/>
    <property type="project" value="TreeGrafter"/>
</dbReference>
<dbReference type="Pfam" id="PF05649">
    <property type="entry name" value="Peptidase_M13_N"/>
    <property type="match status" value="1"/>
</dbReference>
<comment type="similarity">
    <text evidence="2">Belongs to the peptidase M13 family.</text>
</comment>
<evidence type="ECO:0000259" key="8">
    <source>
        <dbReference type="Pfam" id="PF01431"/>
    </source>
</evidence>
<feature type="domain" description="Peptidase M13 N-terminal" evidence="9">
    <location>
        <begin position="9"/>
        <end position="387"/>
    </location>
</feature>
<keyword evidence="7" id="KW-0482">Metalloprotease</keyword>
<dbReference type="GO" id="GO:0046872">
    <property type="term" value="F:metal ion binding"/>
    <property type="evidence" value="ECO:0007669"/>
    <property type="project" value="UniProtKB-KW"/>
</dbReference>
<evidence type="ECO:0000256" key="4">
    <source>
        <dbReference type="ARBA" id="ARBA00022723"/>
    </source>
</evidence>
<dbReference type="OrthoDB" id="9775677at2"/>
<dbReference type="SUPFAM" id="SSF55486">
    <property type="entry name" value="Metalloproteases ('zincins'), catalytic domain"/>
    <property type="match status" value="1"/>
</dbReference>
<dbReference type="Proteomes" id="UP000051679">
    <property type="component" value="Unassembled WGS sequence"/>
</dbReference>
<evidence type="ECO:0000313" key="10">
    <source>
        <dbReference type="EMBL" id="KRM56035.1"/>
    </source>
</evidence>
<evidence type="ECO:0000313" key="11">
    <source>
        <dbReference type="Proteomes" id="UP000051679"/>
    </source>
</evidence>
<dbReference type="PROSITE" id="PS51885">
    <property type="entry name" value="NEPRILYSIN"/>
    <property type="match status" value="1"/>
</dbReference>
<dbReference type="Gene3D" id="3.40.390.10">
    <property type="entry name" value="Collagenase (Catalytic Domain)"/>
    <property type="match status" value="1"/>
</dbReference>
<dbReference type="InterPro" id="IPR042089">
    <property type="entry name" value="Peptidase_M13_dom_2"/>
</dbReference>
<dbReference type="InterPro" id="IPR008753">
    <property type="entry name" value="Peptidase_M13_N"/>
</dbReference>
<evidence type="ECO:0000256" key="5">
    <source>
        <dbReference type="ARBA" id="ARBA00022801"/>
    </source>
</evidence>
<dbReference type="GO" id="GO:0004222">
    <property type="term" value="F:metalloendopeptidase activity"/>
    <property type="evidence" value="ECO:0007669"/>
    <property type="project" value="InterPro"/>
</dbReference>
<keyword evidence="3" id="KW-0645">Protease</keyword>
<dbReference type="PANTHER" id="PTHR11733">
    <property type="entry name" value="ZINC METALLOPROTEASE FAMILY M13 NEPRILYSIN-RELATED"/>
    <property type="match status" value="1"/>
</dbReference>
<gene>
    <name evidence="10" type="ORF">FC18_GL000821</name>
</gene>
<evidence type="ECO:0000256" key="6">
    <source>
        <dbReference type="ARBA" id="ARBA00022833"/>
    </source>
</evidence>
<keyword evidence="6" id="KW-0862">Zinc</keyword>
<protein>
    <submittedName>
        <fullName evidence="10">Endopeptidase O</fullName>
    </submittedName>
</protein>
<proteinExistence type="inferred from homology"/>
<evidence type="ECO:0000256" key="1">
    <source>
        <dbReference type="ARBA" id="ARBA00001947"/>
    </source>
</evidence>
<dbReference type="InterPro" id="IPR024079">
    <property type="entry name" value="MetalloPept_cat_dom_sf"/>
</dbReference>
<keyword evidence="4" id="KW-0479">Metal-binding</keyword>
<reference evidence="10 11" key="1">
    <citation type="journal article" date="2015" name="Genome Announc.">
        <title>Expanding the biotechnology potential of lactobacilli through comparative genomics of 213 strains and associated genera.</title>
        <authorList>
            <person name="Sun Z."/>
            <person name="Harris H.M."/>
            <person name="McCann A."/>
            <person name="Guo C."/>
            <person name="Argimon S."/>
            <person name="Zhang W."/>
            <person name="Yang X."/>
            <person name="Jeffery I.B."/>
            <person name="Cooney J.C."/>
            <person name="Kagawa T.F."/>
            <person name="Liu W."/>
            <person name="Song Y."/>
            <person name="Salvetti E."/>
            <person name="Wrobel A."/>
            <person name="Rasinkangas P."/>
            <person name="Parkhill J."/>
            <person name="Rea M.C."/>
            <person name="O'Sullivan O."/>
            <person name="Ritari J."/>
            <person name="Douillard F.P."/>
            <person name="Paul Ross R."/>
            <person name="Yang R."/>
            <person name="Briner A.E."/>
            <person name="Felis G.E."/>
            <person name="de Vos W.M."/>
            <person name="Barrangou R."/>
            <person name="Klaenhammer T.R."/>
            <person name="Caufield P.W."/>
            <person name="Cui Y."/>
            <person name="Zhang H."/>
            <person name="O'Toole P.W."/>
        </authorList>
    </citation>
    <scope>NUCLEOTIDE SEQUENCE [LARGE SCALE GENOMIC DNA]</scope>
    <source>
        <strain evidence="10 11">DSM 20505</strain>
    </source>
</reference>
<dbReference type="Pfam" id="PF01431">
    <property type="entry name" value="Peptidase_M13"/>
    <property type="match status" value="1"/>
</dbReference>
<keyword evidence="11" id="KW-1185">Reference proteome</keyword>
<name>A0A0R1ZY50_9LACO</name>
<comment type="caution">
    <text evidence="10">The sequence shown here is derived from an EMBL/GenBank/DDBJ whole genome shotgun (WGS) entry which is preliminary data.</text>
</comment>
<dbReference type="PATRIC" id="fig|1291052.5.peg.836"/>
<dbReference type="InterPro" id="IPR000718">
    <property type="entry name" value="Peptidase_M13"/>
</dbReference>
<dbReference type="PANTHER" id="PTHR11733:SF167">
    <property type="entry name" value="FI17812P1-RELATED"/>
    <property type="match status" value="1"/>
</dbReference>
<evidence type="ECO:0000259" key="9">
    <source>
        <dbReference type="Pfam" id="PF05649"/>
    </source>
</evidence>
<dbReference type="CDD" id="cd08662">
    <property type="entry name" value="M13"/>
    <property type="match status" value="1"/>
</dbReference>
<dbReference type="AlphaFoldDB" id="A0A0R1ZY50"/>
<feature type="domain" description="Peptidase M13 C-terminal" evidence="8">
    <location>
        <begin position="441"/>
        <end position="631"/>
    </location>
</feature>